<dbReference type="PANTHER" id="PTHR31780">
    <property type="entry name" value="STRESS RESPONSE PROTEIN NST1-RELATED"/>
    <property type="match status" value="1"/>
</dbReference>
<keyword evidence="3" id="KW-1185">Reference proteome</keyword>
<dbReference type="InterPro" id="IPR051195">
    <property type="entry name" value="Fungal_stress_NST1"/>
</dbReference>
<evidence type="ECO:0000256" key="1">
    <source>
        <dbReference type="SAM" id="MobiDB-lite"/>
    </source>
</evidence>
<feature type="region of interest" description="Disordered" evidence="1">
    <location>
        <begin position="111"/>
        <end position="216"/>
    </location>
</feature>
<comment type="caution">
    <text evidence="2">The sequence shown here is derived from an EMBL/GenBank/DDBJ whole genome shotgun (WGS) entry which is preliminary data.</text>
</comment>
<evidence type="ECO:0000313" key="3">
    <source>
        <dbReference type="Proteomes" id="UP000467840"/>
    </source>
</evidence>
<feature type="compositionally biased region" description="Polar residues" evidence="1">
    <location>
        <begin position="201"/>
        <end position="216"/>
    </location>
</feature>
<dbReference type="Proteomes" id="UP000467840">
    <property type="component" value="Chromosome 12"/>
</dbReference>
<name>A0A6A6K6K8_HEVBR</name>
<proteinExistence type="predicted"/>
<sequence>MASPLAMFDVSPFQSSPDMSVQARWSHVPPSPLQSVSVSMPLQQHAEGALPSQFNHGQTVDQPLVNSFQESQTTKSSDNTLNFPIATDASVTQLPDELGLVDASCSTSAGTSTLSTVAKSSSTSNIPDAGKMDAVQNCSGTNSRSCQSTSSIFKMQPSHQRSTSAQHYSNSSGYNYQRGGGISQKNSSGGEWSHRRMGYQGRNQSLGAEKSFPSSKMKQIYVAKQTASGTPMAS</sequence>
<dbReference type="PANTHER" id="PTHR31780:SF10">
    <property type="entry name" value="LD36051P"/>
    <property type="match status" value="1"/>
</dbReference>
<dbReference type="AlphaFoldDB" id="A0A6A6K6K8"/>
<reference evidence="2 3" key="1">
    <citation type="journal article" date="2020" name="Mol. Plant">
        <title>The Chromosome-Based Rubber Tree Genome Provides New Insights into Spurge Genome Evolution and Rubber Biosynthesis.</title>
        <authorList>
            <person name="Liu J."/>
            <person name="Shi C."/>
            <person name="Shi C.C."/>
            <person name="Li W."/>
            <person name="Zhang Q.J."/>
            <person name="Zhang Y."/>
            <person name="Li K."/>
            <person name="Lu H.F."/>
            <person name="Shi C."/>
            <person name="Zhu S.T."/>
            <person name="Xiao Z.Y."/>
            <person name="Nan H."/>
            <person name="Yue Y."/>
            <person name="Zhu X.G."/>
            <person name="Wu Y."/>
            <person name="Hong X.N."/>
            <person name="Fan G.Y."/>
            <person name="Tong Y."/>
            <person name="Zhang D."/>
            <person name="Mao C.L."/>
            <person name="Liu Y.L."/>
            <person name="Hao S.J."/>
            <person name="Liu W.Q."/>
            <person name="Lv M.Q."/>
            <person name="Zhang H.B."/>
            <person name="Liu Y."/>
            <person name="Hu-Tang G.R."/>
            <person name="Wang J.P."/>
            <person name="Wang J.H."/>
            <person name="Sun Y.H."/>
            <person name="Ni S.B."/>
            <person name="Chen W.B."/>
            <person name="Zhang X.C."/>
            <person name="Jiao Y.N."/>
            <person name="Eichler E.E."/>
            <person name="Li G.H."/>
            <person name="Liu X."/>
            <person name="Gao L.Z."/>
        </authorList>
    </citation>
    <scope>NUCLEOTIDE SEQUENCE [LARGE SCALE GENOMIC DNA]</scope>
    <source>
        <strain evidence="3">cv. GT1</strain>
        <tissue evidence="2">Leaf</tissue>
    </source>
</reference>
<feature type="compositionally biased region" description="Polar residues" evidence="1">
    <location>
        <begin position="111"/>
        <end position="126"/>
    </location>
</feature>
<evidence type="ECO:0000313" key="2">
    <source>
        <dbReference type="EMBL" id="KAF2283716.1"/>
    </source>
</evidence>
<gene>
    <name evidence="2" type="ORF">GH714_014413</name>
</gene>
<accession>A0A6A6K6K8</accession>
<feature type="compositionally biased region" description="Polar residues" evidence="1">
    <location>
        <begin position="136"/>
        <end position="175"/>
    </location>
</feature>
<protein>
    <submittedName>
        <fullName evidence="2">Uncharacterized protein</fullName>
    </submittedName>
</protein>
<organism evidence="2 3">
    <name type="scientific">Hevea brasiliensis</name>
    <name type="common">Para rubber tree</name>
    <name type="synonym">Siphonia brasiliensis</name>
    <dbReference type="NCBI Taxonomy" id="3981"/>
    <lineage>
        <taxon>Eukaryota</taxon>
        <taxon>Viridiplantae</taxon>
        <taxon>Streptophyta</taxon>
        <taxon>Embryophyta</taxon>
        <taxon>Tracheophyta</taxon>
        <taxon>Spermatophyta</taxon>
        <taxon>Magnoliopsida</taxon>
        <taxon>eudicotyledons</taxon>
        <taxon>Gunneridae</taxon>
        <taxon>Pentapetalae</taxon>
        <taxon>rosids</taxon>
        <taxon>fabids</taxon>
        <taxon>Malpighiales</taxon>
        <taxon>Euphorbiaceae</taxon>
        <taxon>Crotonoideae</taxon>
        <taxon>Micrandreae</taxon>
        <taxon>Hevea</taxon>
    </lineage>
</organism>
<dbReference type="EMBL" id="JAAGAX010000018">
    <property type="protein sequence ID" value="KAF2283716.1"/>
    <property type="molecule type" value="Genomic_DNA"/>
</dbReference>